<dbReference type="PRINTS" id="PR00508">
    <property type="entry name" value="S21N4MTFRASE"/>
</dbReference>
<gene>
    <name evidence="6" type="ORF">GCM10011489_08260</name>
</gene>
<evidence type="ECO:0000256" key="3">
    <source>
        <dbReference type="ARBA" id="ARBA00022679"/>
    </source>
</evidence>
<keyword evidence="2" id="KW-0489">Methyltransferase</keyword>
<proteinExistence type="inferred from homology"/>
<dbReference type="InterPro" id="IPR002052">
    <property type="entry name" value="DNA_methylase_N6_adenine_CS"/>
</dbReference>
<dbReference type="GO" id="GO:0032259">
    <property type="term" value="P:methylation"/>
    <property type="evidence" value="ECO:0007669"/>
    <property type="project" value="UniProtKB-KW"/>
</dbReference>
<evidence type="ECO:0000256" key="4">
    <source>
        <dbReference type="RuleBase" id="RU362026"/>
    </source>
</evidence>
<reference evidence="6" key="2">
    <citation type="submission" date="2020-09" db="EMBL/GenBank/DDBJ databases">
        <authorList>
            <person name="Sun Q."/>
            <person name="Zhou Y."/>
        </authorList>
    </citation>
    <scope>NUCLEOTIDE SEQUENCE</scope>
    <source>
        <strain evidence="6">CGMCC 1.12827</strain>
    </source>
</reference>
<evidence type="ECO:0000256" key="2">
    <source>
        <dbReference type="ARBA" id="ARBA00022603"/>
    </source>
</evidence>
<comment type="caution">
    <text evidence="6">The sequence shown here is derived from an EMBL/GenBank/DDBJ whole genome shotgun (WGS) entry which is preliminary data.</text>
</comment>
<protein>
    <recommendedName>
        <fullName evidence="4">Methyltransferase</fullName>
        <ecNumber evidence="4">2.1.1.-</ecNumber>
    </recommendedName>
</protein>
<dbReference type="Proteomes" id="UP000621454">
    <property type="component" value="Unassembled WGS sequence"/>
</dbReference>
<accession>A0A916SXT4</accession>
<evidence type="ECO:0000256" key="1">
    <source>
        <dbReference type="ARBA" id="ARBA00006594"/>
    </source>
</evidence>
<dbReference type="Gene3D" id="3.40.50.150">
    <property type="entry name" value="Vaccinia Virus protein VP39"/>
    <property type="match status" value="1"/>
</dbReference>
<organism evidence="6 7">
    <name type="scientific">Gordonia jinhuaensis</name>
    <dbReference type="NCBI Taxonomy" id="1517702"/>
    <lineage>
        <taxon>Bacteria</taxon>
        <taxon>Bacillati</taxon>
        <taxon>Actinomycetota</taxon>
        <taxon>Actinomycetes</taxon>
        <taxon>Mycobacteriales</taxon>
        <taxon>Gordoniaceae</taxon>
        <taxon>Gordonia</taxon>
    </lineage>
</organism>
<name>A0A916SXT4_9ACTN</name>
<dbReference type="EMBL" id="BMGC01000004">
    <property type="protein sequence ID" value="GGB22424.1"/>
    <property type="molecule type" value="Genomic_DNA"/>
</dbReference>
<dbReference type="Pfam" id="PF01555">
    <property type="entry name" value="N6_N4_Mtase"/>
    <property type="match status" value="1"/>
</dbReference>
<dbReference type="GO" id="GO:0003677">
    <property type="term" value="F:DNA binding"/>
    <property type="evidence" value="ECO:0007669"/>
    <property type="project" value="InterPro"/>
</dbReference>
<dbReference type="PROSITE" id="PS00092">
    <property type="entry name" value="N6_MTASE"/>
    <property type="match status" value="1"/>
</dbReference>
<comment type="similarity">
    <text evidence="1 4">Belongs to the N(4)/N(6)-methyltransferase family.</text>
</comment>
<reference evidence="6" key="1">
    <citation type="journal article" date="2014" name="Int. J. Syst. Evol. Microbiol.">
        <title>Complete genome sequence of Corynebacterium casei LMG S-19264T (=DSM 44701T), isolated from a smear-ripened cheese.</title>
        <authorList>
            <consortium name="US DOE Joint Genome Institute (JGI-PGF)"/>
            <person name="Walter F."/>
            <person name="Albersmeier A."/>
            <person name="Kalinowski J."/>
            <person name="Ruckert C."/>
        </authorList>
    </citation>
    <scope>NUCLEOTIDE SEQUENCE</scope>
    <source>
        <strain evidence="6">CGMCC 1.12827</strain>
    </source>
</reference>
<dbReference type="InterPro" id="IPR001091">
    <property type="entry name" value="RM_Methyltransferase"/>
</dbReference>
<dbReference type="AlphaFoldDB" id="A0A916SXT4"/>
<sequence length="248" mass="27671">MDPYYTDDLVTLYHGDCLELLAEMADRSVDVVITDPPFDARTHSMARSNRNGYGTSGGGNRVLSGTAETRFDCWDHPAQLAFFEQLGRLTRRWVIANLSTDTAFRFEVEQAPPGLKVMRVGSWIKTNPMPIISADRPAMGWEPIAYMHRVDVKPAWNGGGRAANYVLPTSQGSGHATQKPVDMVRDWVRKFSDHGDTVLDPCMGTGTTIRAAVDEGRRAIGIEVDERWCEYTARRLDQMALDFGAKET</sequence>
<dbReference type="EC" id="2.1.1.-" evidence="4"/>
<dbReference type="GO" id="GO:0008170">
    <property type="term" value="F:N-methyltransferase activity"/>
    <property type="evidence" value="ECO:0007669"/>
    <property type="project" value="InterPro"/>
</dbReference>
<dbReference type="CDD" id="cd02440">
    <property type="entry name" value="AdoMet_MTases"/>
    <property type="match status" value="1"/>
</dbReference>
<dbReference type="SUPFAM" id="SSF53335">
    <property type="entry name" value="S-adenosyl-L-methionine-dependent methyltransferases"/>
    <property type="match status" value="1"/>
</dbReference>
<dbReference type="InterPro" id="IPR002941">
    <property type="entry name" value="DNA_methylase_N4/N6"/>
</dbReference>
<dbReference type="RefSeq" id="WP_229742190.1">
    <property type="nucleotide sequence ID" value="NZ_BMGC01000004.1"/>
</dbReference>
<dbReference type="InterPro" id="IPR029063">
    <property type="entry name" value="SAM-dependent_MTases_sf"/>
</dbReference>
<keyword evidence="3" id="KW-0808">Transferase</keyword>
<feature type="domain" description="DNA methylase N-4/N-6" evidence="5">
    <location>
        <begin position="170"/>
        <end position="232"/>
    </location>
</feature>
<evidence type="ECO:0000313" key="7">
    <source>
        <dbReference type="Proteomes" id="UP000621454"/>
    </source>
</evidence>
<evidence type="ECO:0000259" key="5">
    <source>
        <dbReference type="Pfam" id="PF01555"/>
    </source>
</evidence>
<evidence type="ECO:0000313" key="6">
    <source>
        <dbReference type="EMBL" id="GGB22424.1"/>
    </source>
</evidence>
<keyword evidence="7" id="KW-1185">Reference proteome</keyword>